<keyword evidence="5" id="KW-0479">Metal-binding</keyword>
<dbReference type="AlphaFoldDB" id="A0AAN7PPK4"/>
<evidence type="ECO:0000256" key="6">
    <source>
        <dbReference type="ARBA" id="ARBA00022801"/>
    </source>
</evidence>
<dbReference type="Proteomes" id="UP001353858">
    <property type="component" value="Unassembled WGS sequence"/>
</dbReference>
<comment type="subcellular location">
    <subcellularLocation>
        <location evidence="2">Nucleus</location>
    </subcellularLocation>
</comment>
<evidence type="ECO:0000313" key="9">
    <source>
        <dbReference type="EMBL" id="KAK4885921.1"/>
    </source>
</evidence>
<dbReference type="InterPro" id="IPR027806">
    <property type="entry name" value="HARBI1_dom"/>
</dbReference>
<comment type="caution">
    <text evidence="9">The sequence shown here is derived from an EMBL/GenBank/DDBJ whole genome shotgun (WGS) entry which is preliminary data.</text>
</comment>
<comment type="cofactor">
    <cofactor evidence="1">
        <name>a divalent metal cation</name>
        <dbReference type="ChEBI" id="CHEBI:60240"/>
    </cofactor>
</comment>
<evidence type="ECO:0000256" key="2">
    <source>
        <dbReference type="ARBA" id="ARBA00004123"/>
    </source>
</evidence>
<proteinExistence type="inferred from homology"/>
<name>A0AAN7PPK4_9COLE</name>
<dbReference type="GO" id="GO:0004518">
    <property type="term" value="F:nuclease activity"/>
    <property type="evidence" value="ECO:0007669"/>
    <property type="project" value="UniProtKB-KW"/>
</dbReference>
<dbReference type="InterPro" id="IPR045249">
    <property type="entry name" value="HARBI1-like"/>
</dbReference>
<accession>A0AAN7PPK4</accession>
<reference evidence="10" key="1">
    <citation type="submission" date="2023-01" db="EMBL/GenBank/DDBJ databases">
        <title>Key to firefly adult light organ development and bioluminescence: homeobox transcription factors regulate luciferase expression and transportation to peroxisome.</title>
        <authorList>
            <person name="Fu X."/>
        </authorList>
    </citation>
    <scope>NUCLEOTIDE SEQUENCE [LARGE SCALE GENOMIC DNA]</scope>
</reference>
<keyword evidence="6" id="KW-0378">Hydrolase</keyword>
<evidence type="ECO:0000259" key="8">
    <source>
        <dbReference type="Pfam" id="PF13359"/>
    </source>
</evidence>
<evidence type="ECO:0000256" key="4">
    <source>
        <dbReference type="ARBA" id="ARBA00022722"/>
    </source>
</evidence>
<keyword evidence="7" id="KW-0539">Nucleus</keyword>
<dbReference type="PANTHER" id="PTHR22930">
    <property type="match status" value="1"/>
</dbReference>
<dbReference type="GO" id="GO:0046872">
    <property type="term" value="F:metal ion binding"/>
    <property type="evidence" value="ECO:0007669"/>
    <property type="project" value="UniProtKB-KW"/>
</dbReference>
<evidence type="ECO:0000256" key="3">
    <source>
        <dbReference type="ARBA" id="ARBA00006958"/>
    </source>
</evidence>
<organism evidence="9 10">
    <name type="scientific">Aquatica leii</name>
    <dbReference type="NCBI Taxonomy" id="1421715"/>
    <lineage>
        <taxon>Eukaryota</taxon>
        <taxon>Metazoa</taxon>
        <taxon>Ecdysozoa</taxon>
        <taxon>Arthropoda</taxon>
        <taxon>Hexapoda</taxon>
        <taxon>Insecta</taxon>
        <taxon>Pterygota</taxon>
        <taxon>Neoptera</taxon>
        <taxon>Endopterygota</taxon>
        <taxon>Coleoptera</taxon>
        <taxon>Polyphaga</taxon>
        <taxon>Elateriformia</taxon>
        <taxon>Elateroidea</taxon>
        <taxon>Lampyridae</taxon>
        <taxon>Luciolinae</taxon>
        <taxon>Aquatica</taxon>
    </lineage>
</organism>
<sequence>MSNIDDERLLKITATCAIVLLSEVIRKTRRIRKRCWARPWLQRRSQNRGVLDLLNLELRTENPRSYKNFLRLSEEQFKHLLEEVSPYITKQDTVMRESVPARSKLEVTLRFLATGESFRSLMYATQIHESTVSRFIPEVCKAIMPNSPEEWEQIAMEFYRLWQFPHCIGALDGRHITFNAPISDGAYYHNYKGTNSIVLLALASATYTFTYANIGINGRTSDGGVFFHSALCAGINNHTLNLPPPKELPGQTVKIPYVIIADDAFPSLMNLVKPYSEQQLTMDKKILTTANRFRVLLSKINLCAEKVELITTICVLLHNYLATVNQAAYTDIADNNCEVLQGIGRQAGNRSANSARNVRDTFKDFFNSAAGSVPWQEQSVTQHNY</sequence>
<evidence type="ECO:0000256" key="7">
    <source>
        <dbReference type="ARBA" id="ARBA00023242"/>
    </source>
</evidence>
<protein>
    <recommendedName>
        <fullName evidence="8">DDE Tnp4 domain-containing protein</fullName>
    </recommendedName>
</protein>
<dbReference type="Pfam" id="PF13359">
    <property type="entry name" value="DDE_Tnp_4"/>
    <property type="match status" value="1"/>
</dbReference>
<comment type="similarity">
    <text evidence="3">Belongs to the HARBI1 family.</text>
</comment>
<dbReference type="GO" id="GO:0005634">
    <property type="term" value="C:nucleus"/>
    <property type="evidence" value="ECO:0007669"/>
    <property type="project" value="UniProtKB-SubCell"/>
</dbReference>
<evidence type="ECO:0000313" key="10">
    <source>
        <dbReference type="Proteomes" id="UP001353858"/>
    </source>
</evidence>
<keyword evidence="10" id="KW-1185">Reference proteome</keyword>
<evidence type="ECO:0000256" key="1">
    <source>
        <dbReference type="ARBA" id="ARBA00001968"/>
    </source>
</evidence>
<dbReference type="GO" id="GO:0016787">
    <property type="term" value="F:hydrolase activity"/>
    <property type="evidence" value="ECO:0007669"/>
    <property type="project" value="UniProtKB-KW"/>
</dbReference>
<keyword evidence="4" id="KW-0540">Nuclease</keyword>
<dbReference type="EMBL" id="JARPUR010000001">
    <property type="protein sequence ID" value="KAK4885921.1"/>
    <property type="molecule type" value="Genomic_DNA"/>
</dbReference>
<feature type="domain" description="DDE Tnp4" evidence="8">
    <location>
        <begin position="171"/>
        <end position="319"/>
    </location>
</feature>
<evidence type="ECO:0000256" key="5">
    <source>
        <dbReference type="ARBA" id="ARBA00022723"/>
    </source>
</evidence>
<dbReference type="PANTHER" id="PTHR22930:SF269">
    <property type="entry name" value="NUCLEASE HARBI1-LIKE PROTEIN"/>
    <property type="match status" value="1"/>
</dbReference>
<gene>
    <name evidence="9" type="ORF">RN001_002192</name>
</gene>